<comment type="similarity">
    <text evidence="1">Belongs to the glycosyltransferase 2 family.</text>
</comment>
<evidence type="ECO:0000259" key="2">
    <source>
        <dbReference type="Pfam" id="PF00535"/>
    </source>
</evidence>
<dbReference type="RefSeq" id="WP_376871120.1">
    <property type="nucleotide sequence ID" value="NZ_JBHUHP010000001.1"/>
</dbReference>
<dbReference type="InterPro" id="IPR050256">
    <property type="entry name" value="Glycosyltransferase_2"/>
</dbReference>
<proteinExistence type="inferred from homology"/>
<protein>
    <submittedName>
        <fullName evidence="3">Glycosyltransferase family 2 protein</fullName>
    </submittedName>
</protein>
<dbReference type="InterPro" id="IPR029044">
    <property type="entry name" value="Nucleotide-diphossugar_trans"/>
</dbReference>
<dbReference type="Proteomes" id="UP001597402">
    <property type="component" value="Unassembled WGS sequence"/>
</dbReference>
<dbReference type="Gene3D" id="3.90.550.10">
    <property type="entry name" value="Spore Coat Polysaccharide Biosynthesis Protein SpsA, Chain A"/>
    <property type="match status" value="1"/>
</dbReference>
<evidence type="ECO:0000313" key="4">
    <source>
        <dbReference type="Proteomes" id="UP001597402"/>
    </source>
</evidence>
<name>A0ABW4X6C3_9ACTN</name>
<dbReference type="CDD" id="cd04179">
    <property type="entry name" value="DPM_DPG-synthase_like"/>
    <property type="match status" value="1"/>
</dbReference>
<keyword evidence="4" id="KW-1185">Reference proteome</keyword>
<organism evidence="3 4">
    <name type="scientific">Blastococcus deserti</name>
    <dbReference type="NCBI Taxonomy" id="2259033"/>
    <lineage>
        <taxon>Bacteria</taxon>
        <taxon>Bacillati</taxon>
        <taxon>Actinomycetota</taxon>
        <taxon>Actinomycetes</taxon>
        <taxon>Geodermatophilales</taxon>
        <taxon>Geodermatophilaceae</taxon>
        <taxon>Blastococcus</taxon>
    </lineage>
</organism>
<sequence>MSDTNAPDRHPAGWAVPAGDVHVLESERGSRYCVLIPVINEGERILGQLGRLRDHGFGIDVVVVDGGSTDGSTDLDVLRGLGVRALLVKRDAGKLSAQLRMGFAFALAEGYDGVITVDGNGKDDVAAIPRFVAALDAGADFVQGSRYVPGGQAINTPRERHLAIKLFHAPVTSLAARHRFTDTTNGFRGHSRALLQDPRVAPMRAVFDTYELLAYLPIRAARLGFACTEVPVTRAYPPAGDIPTKIHGRSAQLDLVKILGRAATGRYDPEVA</sequence>
<dbReference type="EMBL" id="JBHUHP010000001">
    <property type="protein sequence ID" value="MFD2090348.1"/>
    <property type="molecule type" value="Genomic_DNA"/>
</dbReference>
<feature type="domain" description="Glycosyltransferase 2-like" evidence="2">
    <location>
        <begin position="33"/>
        <end position="167"/>
    </location>
</feature>
<dbReference type="PANTHER" id="PTHR48090">
    <property type="entry name" value="UNDECAPRENYL-PHOSPHATE 4-DEOXY-4-FORMAMIDO-L-ARABINOSE TRANSFERASE-RELATED"/>
    <property type="match status" value="1"/>
</dbReference>
<dbReference type="SUPFAM" id="SSF53448">
    <property type="entry name" value="Nucleotide-diphospho-sugar transferases"/>
    <property type="match status" value="1"/>
</dbReference>
<accession>A0ABW4X6C3</accession>
<evidence type="ECO:0000313" key="3">
    <source>
        <dbReference type="EMBL" id="MFD2090348.1"/>
    </source>
</evidence>
<dbReference type="Pfam" id="PF00535">
    <property type="entry name" value="Glycos_transf_2"/>
    <property type="match status" value="1"/>
</dbReference>
<evidence type="ECO:0000256" key="1">
    <source>
        <dbReference type="ARBA" id="ARBA00006739"/>
    </source>
</evidence>
<reference evidence="4" key="1">
    <citation type="journal article" date="2019" name="Int. J. Syst. Evol. Microbiol.">
        <title>The Global Catalogue of Microorganisms (GCM) 10K type strain sequencing project: providing services to taxonomists for standard genome sequencing and annotation.</title>
        <authorList>
            <consortium name="The Broad Institute Genomics Platform"/>
            <consortium name="The Broad Institute Genome Sequencing Center for Infectious Disease"/>
            <person name="Wu L."/>
            <person name="Ma J."/>
        </authorList>
    </citation>
    <scope>NUCLEOTIDE SEQUENCE [LARGE SCALE GENOMIC DNA]</scope>
    <source>
        <strain evidence="4">JCM 3338</strain>
    </source>
</reference>
<gene>
    <name evidence="3" type="ORF">ACFSHS_02060</name>
</gene>
<dbReference type="InterPro" id="IPR001173">
    <property type="entry name" value="Glyco_trans_2-like"/>
</dbReference>
<comment type="caution">
    <text evidence="3">The sequence shown here is derived from an EMBL/GenBank/DDBJ whole genome shotgun (WGS) entry which is preliminary data.</text>
</comment>